<dbReference type="Pfam" id="PF03662">
    <property type="entry name" value="Glyco_hydro_79n"/>
    <property type="match status" value="1"/>
</dbReference>
<evidence type="ECO:0000313" key="15">
    <source>
        <dbReference type="Proteomes" id="UP000265100"/>
    </source>
</evidence>
<dbReference type="PANTHER" id="PTHR46145">
    <property type="entry name" value="HEPARANASE"/>
    <property type="match status" value="1"/>
</dbReference>
<dbReference type="Proteomes" id="UP000265100">
    <property type="component" value="Chromosome 7"/>
</dbReference>
<organism evidence="14 15">
    <name type="scientific">Astatotilapia calliptera</name>
    <name type="common">Eastern happy</name>
    <name type="synonym">Chromis callipterus</name>
    <dbReference type="NCBI Taxonomy" id="8154"/>
    <lineage>
        <taxon>Eukaryota</taxon>
        <taxon>Metazoa</taxon>
        <taxon>Chordata</taxon>
        <taxon>Craniata</taxon>
        <taxon>Vertebrata</taxon>
        <taxon>Euteleostomi</taxon>
        <taxon>Actinopterygii</taxon>
        <taxon>Neopterygii</taxon>
        <taxon>Teleostei</taxon>
        <taxon>Neoteleostei</taxon>
        <taxon>Acanthomorphata</taxon>
        <taxon>Ovalentaria</taxon>
        <taxon>Cichlomorphae</taxon>
        <taxon>Cichliformes</taxon>
        <taxon>Cichlidae</taxon>
        <taxon>African cichlids</taxon>
        <taxon>Pseudocrenilabrinae</taxon>
        <taxon>Haplochromini</taxon>
        <taxon>Astatotilapia</taxon>
    </lineage>
</organism>
<gene>
    <name evidence="14" type="primary">HPSE</name>
</gene>
<dbReference type="Bgee" id="ENSACLG00000010619">
    <property type="expression patterns" value="Expressed in anal fin and 4 other cell types or tissues"/>
</dbReference>
<evidence type="ECO:0000256" key="1">
    <source>
        <dbReference type="ARBA" id="ARBA00004613"/>
    </source>
</evidence>
<evidence type="ECO:0000256" key="8">
    <source>
        <dbReference type="ARBA" id="ARBA00023180"/>
    </source>
</evidence>
<evidence type="ECO:0000256" key="4">
    <source>
        <dbReference type="ARBA" id="ARBA00022729"/>
    </source>
</evidence>
<dbReference type="GO" id="GO:0060055">
    <property type="term" value="P:angiogenesis involved in wound healing"/>
    <property type="evidence" value="ECO:0007669"/>
    <property type="project" value="TreeGrafter"/>
</dbReference>
<name>A0A3P8PF25_ASTCA</name>
<reference evidence="14" key="3">
    <citation type="submission" date="2025-09" db="UniProtKB">
        <authorList>
            <consortium name="Ensembl"/>
        </authorList>
    </citation>
    <scope>IDENTIFICATION</scope>
</reference>
<dbReference type="GO" id="GO:0005615">
    <property type="term" value="C:extracellular space"/>
    <property type="evidence" value="ECO:0007669"/>
    <property type="project" value="TreeGrafter"/>
</dbReference>
<dbReference type="InterPro" id="IPR017853">
    <property type="entry name" value="GH"/>
</dbReference>
<keyword evidence="7" id="KW-1015">Disulfide bond</keyword>
<comment type="subcellular location">
    <subcellularLocation>
        <location evidence="1">Secreted</location>
    </subcellularLocation>
</comment>
<keyword evidence="3" id="KW-0964">Secreted</keyword>
<feature type="signal peptide" evidence="13">
    <location>
        <begin position="1"/>
        <end position="19"/>
    </location>
</feature>
<dbReference type="PANTHER" id="PTHR46145:SF3">
    <property type="entry name" value="HEPARANASE"/>
    <property type="match status" value="1"/>
</dbReference>
<evidence type="ECO:0000256" key="9">
    <source>
        <dbReference type="ARBA" id="ARBA00036917"/>
    </source>
</evidence>
<evidence type="ECO:0000256" key="6">
    <source>
        <dbReference type="ARBA" id="ARBA00022889"/>
    </source>
</evidence>
<dbReference type="EC" id="3.2.1.166" evidence="10"/>
<feature type="chain" id="PRO_5044259856" description="Heparanase" evidence="13">
    <location>
        <begin position="20"/>
        <end position="547"/>
    </location>
</feature>
<dbReference type="RefSeq" id="XP_026030460.1">
    <property type="nucleotide sequence ID" value="XM_026174675.1"/>
</dbReference>
<keyword evidence="4 13" id="KW-0732">Signal</keyword>
<keyword evidence="5" id="KW-0378">Hydrolase</keyword>
<comment type="similarity">
    <text evidence="2">Belongs to the glycosyl hydrolase 79 family.</text>
</comment>
<evidence type="ECO:0000256" key="3">
    <source>
        <dbReference type="ARBA" id="ARBA00022525"/>
    </source>
</evidence>
<dbReference type="GeneID" id="113026189"/>
<evidence type="ECO:0000256" key="12">
    <source>
        <dbReference type="SAM" id="MobiDB-lite"/>
    </source>
</evidence>
<reference evidence="14" key="1">
    <citation type="submission" date="2018-05" db="EMBL/GenBank/DDBJ databases">
        <authorList>
            <person name="Datahose"/>
        </authorList>
    </citation>
    <scope>NUCLEOTIDE SEQUENCE</scope>
</reference>
<dbReference type="InterPro" id="IPR005199">
    <property type="entry name" value="Glyco_hydro_79"/>
</dbReference>
<keyword evidence="8" id="KW-0325">Glycoprotein</keyword>
<feature type="region of interest" description="Disordered" evidence="12">
    <location>
        <begin position="19"/>
        <end position="42"/>
    </location>
</feature>
<dbReference type="GO" id="GO:0016020">
    <property type="term" value="C:membrane"/>
    <property type="evidence" value="ECO:0007669"/>
    <property type="project" value="InterPro"/>
</dbReference>
<accession>A0A3P8PF25</accession>
<dbReference type="GO" id="GO:0016798">
    <property type="term" value="F:hydrolase activity, acting on glycosyl bonds"/>
    <property type="evidence" value="ECO:0007669"/>
    <property type="project" value="InterPro"/>
</dbReference>
<proteinExistence type="inferred from homology"/>
<dbReference type="Ensembl" id="ENSACLT00000015989.2">
    <property type="protein sequence ID" value="ENSACLP00000015626.2"/>
    <property type="gene ID" value="ENSACLG00000010619.2"/>
</dbReference>
<dbReference type="FunFam" id="3.20.20.80:FF:000024">
    <property type="entry name" value="Heparanase 2"/>
    <property type="match status" value="1"/>
</dbReference>
<evidence type="ECO:0000256" key="10">
    <source>
        <dbReference type="ARBA" id="ARBA00039100"/>
    </source>
</evidence>
<dbReference type="GO" id="GO:0007160">
    <property type="term" value="P:cell-matrix adhesion"/>
    <property type="evidence" value="ECO:0007669"/>
    <property type="project" value="TreeGrafter"/>
</dbReference>
<dbReference type="OMA" id="RMYLHCT"/>
<sequence length="547" mass="60736">MRLALLLCALRCTGTLVTGTGGSRLPDGPPGEPDRDPGLGLGVDVSAPLRRVDPRFLSVTIDASLASQESFVWLLSSRRMRTLAAALSPAFLRFGGTRQDFMVFEPHRRQQWEEPQDAAGESCDQTFLPPWMEERLKCDWAKQKLVLMKEDLLGTYRSFFFTELTVDQLHAFANCSGFQLIFGLNALLRTADNSWNNSNAALLLQYCQSRHYGMSWELGNEPNSFEKKAGIRVDGHQLGLDFIRLRKMMSESKLYQDAGLYGPDVGQPRNHHVDLLDGFLQTGAEAIDACTWHHYYVNGRDTSVKDFLDPEVLDSLALKTNEVMKKVKLASPGKSVWLGETSSAYGGGAAGLSDTFVAGFMWLDKLGLGAALGLDIVMRQVLIGSGSYHLVDDNLDPLPVRQSQDYWLSVLYKRLVGPEVLKIQVLSEFGRSKRVRMYLHCTNRKSYRRGAVTLMSMNLGKTPARISVPAVFSNSTVEAFVLESEQPGEEGLYSRSVKLNGEVLMMVDDKTLPELKGKLLLPARHLQLPAYSLAFFVLPDAQAPACS</sequence>
<evidence type="ECO:0000256" key="7">
    <source>
        <dbReference type="ARBA" id="ARBA00023157"/>
    </source>
</evidence>
<dbReference type="Gene3D" id="3.20.20.80">
    <property type="entry name" value="Glycosidases"/>
    <property type="match status" value="1"/>
</dbReference>
<dbReference type="STRING" id="8154.ENSACLP00000015626"/>
<protein>
    <recommendedName>
        <fullName evidence="11">Heparanase</fullName>
        <ecNumber evidence="10">3.2.1.166</ecNumber>
    </recommendedName>
</protein>
<evidence type="ECO:0000256" key="11">
    <source>
        <dbReference type="ARBA" id="ARBA00040414"/>
    </source>
</evidence>
<dbReference type="GO" id="GO:0031012">
    <property type="term" value="C:extracellular matrix"/>
    <property type="evidence" value="ECO:0007669"/>
    <property type="project" value="TreeGrafter"/>
</dbReference>
<evidence type="ECO:0000256" key="2">
    <source>
        <dbReference type="ARBA" id="ARBA00009800"/>
    </source>
</evidence>
<dbReference type="AlphaFoldDB" id="A0A3P8PF25"/>
<reference evidence="14" key="2">
    <citation type="submission" date="2025-08" db="UniProtKB">
        <authorList>
            <consortium name="Ensembl"/>
        </authorList>
    </citation>
    <scope>IDENTIFICATION</scope>
</reference>
<evidence type="ECO:0000313" key="14">
    <source>
        <dbReference type="Ensembl" id="ENSACLP00000015626.2"/>
    </source>
</evidence>
<keyword evidence="15" id="KW-1185">Reference proteome</keyword>
<comment type="catalytic activity">
    <reaction evidence="9">
        <text>endohydrolysis of (1-&gt;4)-beta-D-glycosidic bonds of heparan sulfate chains in heparan sulfate proteoglycan.</text>
        <dbReference type="EC" id="3.2.1.166"/>
    </reaction>
</comment>
<dbReference type="GeneTree" id="ENSGT00390000004874"/>
<keyword evidence="6" id="KW-0130">Cell adhesion</keyword>
<dbReference type="SUPFAM" id="SSF51445">
    <property type="entry name" value="(Trans)glycosidases"/>
    <property type="match status" value="1"/>
</dbReference>
<evidence type="ECO:0000256" key="5">
    <source>
        <dbReference type="ARBA" id="ARBA00022801"/>
    </source>
</evidence>
<evidence type="ECO:0000256" key="13">
    <source>
        <dbReference type="SAM" id="SignalP"/>
    </source>
</evidence>